<dbReference type="InterPro" id="IPR053026">
    <property type="entry name" value="CDC42_GEF"/>
</dbReference>
<dbReference type="InterPro" id="IPR010481">
    <property type="entry name" value="Cdc24/Scd1_N"/>
</dbReference>
<dbReference type="InterPro" id="IPR033511">
    <property type="entry name" value="Cdc24/Scd1_PH_dom"/>
</dbReference>
<keyword evidence="3" id="KW-1185">Reference proteome</keyword>
<dbReference type="SUPFAM" id="SSF48065">
    <property type="entry name" value="DBL homology domain (DH-domain)"/>
    <property type="match status" value="1"/>
</dbReference>
<evidence type="ECO:0000313" key="4">
    <source>
        <dbReference type="RefSeq" id="XP_033459045.1"/>
    </source>
</evidence>
<dbReference type="GeneID" id="54364263"/>
<gene>
    <name evidence="4" type="ORF">K489DRAFT_389006</name>
</gene>
<reference evidence="4" key="1">
    <citation type="submission" date="2020-01" db="EMBL/GenBank/DDBJ databases">
        <authorList>
            <consortium name="DOE Joint Genome Institute"/>
            <person name="Haridas S."/>
            <person name="Albert R."/>
            <person name="Binder M."/>
            <person name="Bloem J."/>
            <person name="Labutti K."/>
            <person name="Salamov A."/>
            <person name="Andreopoulos B."/>
            <person name="Baker S.E."/>
            <person name="Barry K."/>
            <person name="Bills G."/>
            <person name="Bluhm B.H."/>
            <person name="Cannon C."/>
            <person name="Castanera R."/>
            <person name="Culley D.E."/>
            <person name="Daum C."/>
            <person name="Ezra D."/>
            <person name="Gonzalez J.B."/>
            <person name="Henrissat B."/>
            <person name="Kuo A."/>
            <person name="Liang C."/>
            <person name="Lipzen A."/>
            <person name="Lutzoni F."/>
            <person name="Magnuson J."/>
            <person name="Mondo S."/>
            <person name="Nolan M."/>
            <person name="Ohm R."/>
            <person name="Pangilinan J."/>
            <person name="Park H.-J."/>
            <person name="Ramirez L."/>
            <person name="Alfaro M."/>
            <person name="Sun H."/>
            <person name="Tritt A."/>
            <person name="Yoshinaga Y."/>
            <person name="Zwiers L.-H."/>
            <person name="Turgeon B.G."/>
            <person name="Goodwin S.B."/>
            <person name="Spatafora J.W."/>
            <person name="Crous P.W."/>
            <person name="Grigoriev I.V."/>
        </authorList>
    </citation>
    <scope>NUCLEOTIDE SEQUENCE</scope>
    <source>
        <strain evidence="4">CBS 342.82</strain>
    </source>
</reference>
<dbReference type="CDD" id="cd00160">
    <property type="entry name" value="RhoGEF"/>
    <property type="match status" value="1"/>
</dbReference>
<dbReference type="FunFam" id="3.10.20.90:FF:000176">
    <property type="entry name" value="Rho guanyl nucleotide exchange factor"/>
    <property type="match status" value="1"/>
</dbReference>
<reference evidence="4" key="3">
    <citation type="submission" date="2025-08" db="UniProtKB">
        <authorList>
            <consortium name="RefSeq"/>
        </authorList>
    </citation>
    <scope>IDENTIFICATION</scope>
    <source>
        <strain evidence="4">CBS 342.82</strain>
    </source>
</reference>
<dbReference type="GO" id="GO:0030010">
    <property type="term" value="P:establishment of cell polarity"/>
    <property type="evidence" value="ECO:0007669"/>
    <property type="project" value="TreeGrafter"/>
</dbReference>
<dbReference type="Proteomes" id="UP000504637">
    <property type="component" value="Unplaced"/>
</dbReference>
<feature type="compositionally biased region" description="Polar residues" evidence="1">
    <location>
        <begin position="591"/>
        <end position="610"/>
    </location>
</feature>
<dbReference type="GO" id="GO:0000935">
    <property type="term" value="C:division septum"/>
    <property type="evidence" value="ECO:0007669"/>
    <property type="project" value="TreeGrafter"/>
</dbReference>
<dbReference type="InterPro" id="IPR000219">
    <property type="entry name" value="DH_dom"/>
</dbReference>
<proteinExistence type="predicted"/>
<dbReference type="InterPro" id="IPR035899">
    <property type="entry name" value="DBL_dom_sf"/>
</dbReference>
<evidence type="ECO:0000256" key="1">
    <source>
        <dbReference type="SAM" id="MobiDB-lite"/>
    </source>
</evidence>
<feature type="domain" description="DH" evidence="2">
    <location>
        <begin position="184"/>
        <end position="364"/>
    </location>
</feature>
<dbReference type="Pfam" id="PF06395">
    <property type="entry name" value="CDC24"/>
    <property type="match status" value="1"/>
</dbReference>
<feature type="compositionally biased region" description="Acidic residues" evidence="1">
    <location>
        <begin position="573"/>
        <end position="584"/>
    </location>
</feature>
<feature type="compositionally biased region" description="Polar residues" evidence="1">
    <location>
        <begin position="550"/>
        <end position="566"/>
    </location>
</feature>
<dbReference type="InterPro" id="IPR011993">
    <property type="entry name" value="PH-like_dom_sf"/>
</dbReference>
<dbReference type="PROSITE" id="PS50010">
    <property type="entry name" value="DH_2"/>
    <property type="match status" value="1"/>
</dbReference>
<dbReference type="RefSeq" id="XP_033459045.1">
    <property type="nucleotide sequence ID" value="XM_033606463.1"/>
</dbReference>
<feature type="region of interest" description="Disordered" evidence="1">
    <location>
        <begin position="828"/>
        <end position="865"/>
    </location>
</feature>
<dbReference type="SMART" id="SM00325">
    <property type="entry name" value="RhoGEF"/>
    <property type="match status" value="1"/>
</dbReference>
<feature type="region of interest" description="Disordered" evidence="1">
    <location>
        <begin position="706"/>
        <end position="755"/>
    </location>
</feature>
<dbReference type="SUPFAM" id="SSF50729">
    <property type="entry name" value="PH domain-like"/>
    <property type="match status" value="1"/>
</dbReference>
<dbReference type="PANTHER" id="PTHR47339">
    <property type="entry name" value="CELL DIVISION CONTROL PROTEIN 24"/>
    <property type="match status" value="1"/>
</dbReference>
<dbReference type="GO" id="GO:0043332">
    <property type="term" value="C:mating projection tip"/>
    <property type="evidence" value="ECO:0007669"/>
    <property type="project" value="TreeGrafter"/>
</dbReference>
<dbReference type="Gene3D" id="1.20.900.10">
    <property type="entry name" value="Dbl homology (DH) domain"/>
    <property type="match status" value="1"/>
</dbReference>
<dbReference type="Gene3D" id="3.10.20.90">
    <property type="entry name" value="Phosphatidylinositol 3-kinase Catalytic Subunit, Chain A, domain 1"/>
    <property type="match status" value="1"/>
</dbReference>
<dbReference type="GO" id="GO:0005737">
    <property type="term" value="C:cytoplasm"/>
    <property type="evidence" value="ECO:0007669"/>
    <property type="project" value="TreeGrafter"/>
</dbReference>
<sequence length="990" mass="110051">MSSPPGPGTPNGNEVTANDNVMNSVADASKSLFQICVGLRQRLKGVPGCEEAFLQIEQEAEDDTDPVTLLWRTIRRGQPLISIYTLLRPGQPMNLPSATGPNSDIKRGKAAAFKFLQACITDLKIPQEKLFIITDLYADDTTGFVKVARVVNWGLDELVRRGDIEDFRTRGSDLEGAGKGKRTQRQHIIAELVTTERTYVTHLEILQAFKNMVEEKGIIPGDACHHIFLNLNNLLDFQRRFLIRVEQINFLPEEEQNWGSIFQQWDQGFKVYEPYIANQAKCERMVVAEFPRLKEAGGSIEMRQMVESAASLYGFLMKPFQRLSKYPLLLDDLYKKGDLDEQKKQDLLLGKEVVTTILQDANKAVDAEQKLGLVRELSARVDDWKGLDPDAFGKLLLYSPVTLLKGDNVSNSKDSESQFFLKSDQEEQFFIYLFEKILCCCKPIDPAKPKSKLGSRNNVPADKNAKPKYQLKGRIFMQNVTDVVSFIKPGSYTCQVFWNGGSTMEHFVVRFASEELLTKWSAQLQTQRQIAVDRENRKRMHARASDGVRSGTSSTEFSYLQNQPTLENPHLQDDDDEEEDEDGEAMAGSMRSWSSNNFPGRTAYTQNQNDSTTSLRSRSTTSESTQASIGMASSRSPPPRFPVGSLQQQQALAVRTRDLSSFSGPSPGIGANMDSYFSPTGESPASSIRTSANSGVYPFPTQQIPQNSYYGENHGQTRFTAPAMPRPQASRESSGASNGYAPPGRAPASRPSFSNNMHSAQATAYRNRSASSPDIHNAQRLALRSNQPPVPDMPTSYQHSAHVINRSQNNSPNVPHGSRERLYSISRQEASPTEYPHSASRHIQPASGAPSRSMTPLSSQQSYQQMPPQLQAFPADSGTSSQLRVKVHCTTAGQVLTLVVPTTITYSSLKDRIDAKLQRSTNLSLGDRGPKENQVKLKYLDEDDYVSIQSDEDVQTAFEAWREANGHLAQADGGYGMGGLLGEIELFCQK</sequence>
<dbReference type="GO" id="GO:0005634">
    <property type="term" value="C:nucleus"/>
    <property type="evidence" value="ECO:0007669"/>
    <property type="project" value="TreeGrafter"/>
</dbReference>
<organism evidence="4">
    <name type="scientific">Dissoconium aciculare CBS 342.82</name>
    <dbReference type="NCBI Taxonomy" id="1314786"/>
    <lineage>
        <taxon>Eukaryota</taxon>
        <taxon>Fungi</taxon>
        <taxon>Dikarya</taxon>
        <taxon>Ascomycota</taxon>
        <taxon>Pezizomycotina</taxon>
        <taxon>Dothideomycetes</taxon>
        <taxon>Dothideomycetidae</taxon>
        <taxon>Mycosphaerellales</taxon>
        <taxon>Dissoconiaceae</taxon>
        <taxon>Dissoconium</taxon>
    </lineage>
</organism>
<evidence type="ECO:0000259" key="2">
    <source>
        <dbReference type="PROSITE" id="PS50010"/>
    </source>
</evidence>
<dbReference type="InterPro" id="IPR000270">
    <property type="entry name" value="PB1_dom"/>
</dbReference>
<feature type="compositionally biased region" description="Low complexity" evidence="1">
    <location>
        <begin position="611"/>
        <end position="625"/>
    </location>
</feature>
<name>A0A6J3M3C4_9PEZI</name>
<dbReference type="Pfam" id="PF00564">
    <property type="entry name" value="PB1"/>
    <property type="match status" value="1"/>
</dbReference>
<accession>A0A6J3M3C4</accession>
<dbReference type="GO" id="GO:0031106">
    <property type="term" value="P:septin ring organization"/>
    <property type="evidence" value="ECO:0007669"/>
    <property type="project" value="TreeGrafter"/>
</dbReference>
<evidence type="ECO:0000313" key="3">
    <source>
        <dbReference type="Proteomes" id="UP000504637"/>
    </source>
</evidence>
<feature type="compositionally biased region" description="Polar residues" evidence="1">
    <location>
        <begin position="626"/>
        <end position="635"/>
    </location>
</feature>
<feature type="compositionally biased region" description="Low complexity" evidence="1">
    <location>
        <begin position="741"/>
        <end position="752"/>
    </location>
</feature>
<reference evidence="4" key="2">
    <citation type="submission" date="2020-04" db="EMBL/GenBank/DDBJ databases">
        <authorList>
            <consortium name="NCBI Genome Project"/>
        </authorList>
    </citation>
    <scope>NUCLEOTIDE SEQUENCE</scope>
    <source>
        <strain evidence="4">CBS 342.82</strain>
    </source>
</reference>
<dbReference type="PANTHER" id="PTHR47339:SF1">
    <property type="entry name" value="CELL DIVISION CONTROL PROTEIN 24"/>
    <property type="match status" value="1"/>
</dbReference>
<dbReference type="AlphaFoldDB" id="A0A6J3M3C4"/>
<dbReference type="Gene3D" id="2.30.29.30">
    <property type="entry name" value="Pleckstrin-homology domain (PH domain)/Phosphotyrosine-binding domain (PTB)"/>
    <property type="match status" value="1"/>
</dbReference>
<feature type="region of interest" description="Disordered" evidence="1">
    <location>
        <begin position="533"/>
        <end position="652"/>
    </location>
</feature>
<dbReference type="CDD" id="cd13246">
    <property type="entry name" value="PH_Scd1"/>
    <property type="match status" value="1"/>
</dbReference>
<dbReference type="Pfam" id="PF15411">
    <property type="entry name" value="PH_10"/>
    <property type="match status" value="1"/>
</dbReference>
<feature type="compositionally biased region" description="Low complexity" evidence="1">
    <location>
        <begin position="856"/>
        <end position="865"/>
    </location>
</feature>
<dbReference type="GO" id="GO:0005085">
    <property type="term" value="F:guanyl-nucleotide exchange factor activity"/>
    <property type="evidence" value="ECO:0007669"/>
    <property type="project" value="InterPro"/>
</dbReference>
<dbReference type="CDD" id="cd05992">
    <property type="entry name" value="PB1"/>
    <property type="match status" value="1"/>
</dbReference>
<dbReference type="Pfam" id="PF00621">
    <property type="entry name" value="RhoGEF"/>
    <property type="match status" value="1"/>
</dbReference>
<dbReference type="SUPFAM" id="SSF54277">
    <property type="entry name" value="CAD &amp; PB1 domains"/>
    <property type="match status" value="1"/>
</dbReference>
<feature type="compositionally biased region" description="Polar residues" evidence="1">
    <location>
        <begin position="706"/>
        <end position="719"/>
    </location>
</feature>
<protein>
    <recommendedName>
        <fullName evidence="2">DH domain-containing protein</fullName>
    </recommendedName>
</protein>
<dbReference type="OrthoDB" id="1594986at2759"/>